<name>A0A120HQM0_HRSV</name>
<dbReference type="GO" id="GO:0046718">
    <property type="term" value="P:symbiont entry into host cell"/>
    <property type="evidence" value="ECO:0007669"/>
    <property type="project" value="UniProtKB-KW"/>
</dbReference>
<keyword evidence="12" id="KW-0165">Cleavage on pair of basic residues</keyword>
<dbReference type="GO" id="GO:0020002">
    <property type="term" value="C:host cell plasma membrane"/>
    <property type="evidence" value="ECO:0007669"/>
    <property type="project" value="UniProtKB-SubCell"/>
</dbReference>
<dbReference type="GO" id="GO:0055036">
    <property type="term" value="C:virion membrane"/>
    <property type="evidence" value="ECO:0007669"/>
    <property type="project" value="UniProtKB-SubCell"/>
</dbReference>
<keyword evidence="15" id="KW-1161">Viral attachment to host cell</keyword>
<keyword evidence="6" id="KW-1168">Fusion of virus membrane with host membrane</keyword>
<evidence type="ECO:0000256" key="6">
    <source>
        <dbReference type="ARBA" id="ARBA00022506"/>
    </source>
</evidence>
<keyword evidence="25" id="KW-0325">Glycoprotein</keyword>
<evidence type="ECO:0000256" key="23">
    <source>
        <dbReference type="ARBA" id="ARBA00023139"/>
    </source>
</evidence>
<keyword evidence="13 33" id="KW-0812">Transmembrane</keyword>
<evidence type="ECO:0000256" key="12">
    <source>
        <dbReference type="ARBA" id="ARBA00022685"/>
    </source>
</evidence>
<dbReference type="Proteomes" id="UP000141563">
    <property type="component" value="Genome"/>
</dbReference>
<organismHost>
    <name type="scientific">Homo sapiens</name>
    <name type="common">Human</name>
    <dbReference type="NCBI Taxonomy" id="9606"/>
</organismHost>
<evidence type="ECO:0000256" key="29">
    <source>
        <dbReference type="ARBA" id="ARBA00035608"/>
    </source>
</evidence>
<evidence type="ECO:0000256" key="24">
    <source>
        <dbReference type="ARBA" id="ARBA00023157"/>
    </source>
</evidence>
<gene>
    <name evidence="34" type="primary">F</name>
    <name evidence="34" type="ORF">MZ07_53541gpF</name>
</gene>
<keyword evidence="20 33" id="KW-1133">Transmembrane helix</keyword>
<comment type="function">
    <text evidence="29">Inactive precursor that is cleaved at two sites by a furin-like protease to give rise to the mature F1 and F2 fusion glycoproteins.</text>
</comment>
<evidence type="ECO:0000256" key="8">
    <source>
        <dbReference type="ARBA" id="ARBA00022521"/>
    </source>
</evidence>
<keyword evidence="16" id="KW-1040">Host Golgi apparatus</keyword>
<dbReference type="Gene3D" id="6.20.370.50">
    <property type="match status" value="1"/>
</dbReference>
<evidence type="ECO:0000256" key="26">
    <source>
        <dbReference type="ARBA" id="ARBA00023213"/>
    </source>
</evidence>
<evidence type="ECO:0000256" key="32">
    <source>
        <dbReference type="ARBA" id="ARBA00047091"/>
    </source>
</evidence>
<evidence type="ECO:0000313" key="35">
    <source>
        <dbReference type="Proteomes" id="UP000141563"/>
    </source>
</evidence>
<dbReference type="Gene3D" id="1.10.287.2480">
    <property type="match status" value="2"/>
</dbReference>
<dbReference type="Gene3D" id="6.10.250.1160">
    <property type="match status" value="1"/>
</dbReference>
<keyword evidence="27" id="KW-0449">Lipoprotein</keyword>
<evidence type="ECO:0000256" key="31">
    <source>
        <dbReference type="ARBA" id="ARBA00046741"/>
    </source>
</evidence>
<accession>A0A120HQM0</accession>
<keyword evidence="18" id="KW-1043">Host membrane</keyword>
<dbReference type="SUPFAM" id="SSF58069">
    <property type="entry name" value="Virus ectodomain"/>
    <property type="match status" value="2"/>
</dbReference>
<evidence type="ECO:0000256" key="4">
    <source>
        <dbReference type="ARBA" id="ARBA00008211"/>
    </source>
</evidence>
<evidence type="ECO:0000256" key="33">
    <source>
        <dbReference type="SAM" id="Phobius"/>
    </source>
</evidence>
<dbReference type="GO" id="GO:0044178">
    <property type="term" value="C:host cell Golgi membrane"/>
    <property type="evidence" value="ECO:0007669"/>
    <property type="project" value="UniProtKB-SubCell"/>
</dbReference>
<evidence type="ECO:0000256" key="27">
    <source>
        <dbReference type="ARBA" id="ARBA00023288"/>
    </source>
</evidence>
<keyword evidence="17" id="KW-0946">Virion</keyword>
<evidence type="ECO:0000256" key="10">
    <source>
        <dbReference type="ARBA" id="ARBA00022587"/>
    </source>
</evidence>
<evidence type="ECO:0000256" key="28">
    <source>
        <dbReference type="ARBA" id="ARBA00023296"/>
    </source>
</evidence>
<evidence type="ECO:0000256" key="17">
    <source>
        <dbReference type="ARBA" id="ARBA00022844"/>
    </source>
</evidence>
<keyword evidence="8" id="KW-1169">Fusion of virus membrane with host cell membrane</keyword>
<evidence type="ECO:0000256" key="13">
    <source>
        <dbReference type="ARBA" id="ARBA00022692"/>
    </source>
</evidence>
<keyword evidence="14" id="KW-0732">Signal</keyword>
<keyword evidence="28" id="KW-1160">Virus entry into host cell</keyword>
<keyword evidence="9" id="KW-0945">Host-virus interaction</keyword>
<protein>
    <recommendedName>
        <fullName evidence="5">Fusion glycoprotein F0</fullName>
    </recommendedName>
</protein>
<dbReference type="FunFam" id="1.10.287.2480:FF:000001">
    <property type="entry name" value="Fusion glycoprotein F0"/>
    <property type="match status" value="1"/>
</dbReference>
<dbReference type="InterPro" id="IPR000776">
    <property type="entry name" value="Fusion_F0_Paramyxovir"/>
</dbReference>
<reference evidence="34 35" key="1">
    <citation type="submission" date="2015-12" db="EMBL/GenBank/DDBJ databases">
        <authorList>
            <person name="Shamseldin A."/>
            <person name="Moawad H."/>
            <person name="Abd El-Rahim W.M."/>
            <person name="Sadowsky M.J."/>
        </authorList>
    </citation>
    <scope>NUCLEOTIDE SEQUENCE [LARGE SCALE GENOMIC DNA]</scope>
    <source>
        <strain evidence="34">RSVB/Homo sapiens/USA/81G-027-01/1977</strain>
    </source>
</reference>
<dbReference type="FunFam" id="1.10.287.2480:FF:000002">
    <property type="entry name" value="Fusion glycoprotein F0"/>
    <property type="match status" value="1"/>
</dbReference>
<evidence type="ECO:0000256" key="20">
    <source>
        <dbReference type="ARBA" id="ARBA00022989"/>
    </source>
</evidence>
<evidence type="ECO:0000256" key="2">
    <source>
        <dbReference type="ARBA" id="ARBA00004178"/>
    </source>
</evidence>
<keyword evidence="19" id="KW-0261">Viral envelope protein</keyword>
<comment type="similarity">
    <text evidence="4">Belongs to the paramyxoviruses fusion glycoprotein family.</text>
</comment>
<organism evidence="34 35">
    <name type="scientific">Human respiratory syncytial virus</name>
    <dbReference type="NCBI Taxonomy" id="11250"/>
    <lineage>
        <taxon>Viruses</taxon>
        <taxon>Riboviria</taxon>
        <taxon>Orthornavirae</taxon>
        <taxon>Negarnaviricota</taxon>
        <taxon>Haploviricotina</taxon>
        <taxon>Monjiviricetes</taxon>
        <taxon>Mononegavirales</taxon>
        <taxon>Pneumoviridae</taxon>
        <taxon>Orthopneumovirus</taxon>
        <taxon>Orthopneumovirus hominis</taxon>
    </lineage>
</organism>
<keyword evidence="7" id="KW-1032">Host cell membrane</keyword>
<sequence>MELLIHRSSAIFLTLAINALYLTSSQNITEEFYQSTCSAVSRGYFSALRTGWYTSVITIELSNIKETKCNGTDTKVKLIKQELDKYKNAVTELQLLMQKTPAVNNRARREAPQHMNYTINTTKNLNVSISKKRKRRFLGFLLGVGSAIASGIAVSKVLHLEGEVNKIKNALLSTNKAVVSLSNGVSVLTSKVLDLKNYINNQLLPIVNKQSCRISNIETVIEFQQKNSRLLEITREFSVNAGVTTPLSTYMLTNSELLSLINDMPITNDQKKLMSSNVQIVRQQSYSIMSIIKEEVLAYVVQLPIYGVIDTHCWKLHTSPLCTTNIKEGSNICLTRTDRGWYCNNAGSVSFFPQADTCKVQSNRVFCDTMNSLTLPSEVSLCNTDIFNSKYDCKIMTSKTDISSSVITSLGAIVSCYGKTKCTASNKNRGIIKTFSNGCDYVSNKGVDTVSVGNTLYYVNKLEGKNLYVKGEPIINYYDPLVFPSDEFDASISQVNEKINQSLAFIRRSDELLHNVNTGKSTTNIMITTIIIVIIVVLLSLIAIGLLLYCKAKNTPVTLSKDQLSGINNIAFSK</sequence>
<proteinExistence type="inferred from homology"/>
<feature type="transmembrane region" description="Helical" evidence="33">
    <location>
        <begin position="525"/>
        <end position="550"/>
    </location>
</feature>
<evidence type="ECO:0000256" key="15">
    <source>
        <dbReference type="ARBA" id="ARBA00022804"/>
    </source>
</evidence>
<dbReference type="GO" id="GO:0060141">
    <property type="term" value="P:symbiont-mediated induction of syncytium formation"/>
    <property type="evidence" value="ECO:0007669"/>
    <property type="project" value="UniProtKB-KW"/>
</dbReference>
<evidence type="ECO:0000256" key="16">
    <source>
        <dbReference type="ARBA" id="ARBA00022812"/>
    </source>
</evidence>
<comment type="subunit">
    <text evidence="32">Homotrimer. Heterodimer with fusion protein F1; disulfide-linked. As a heterodimer with F1, interacts with host heparan sulfate. As a heterodimer with F1, interacts with host IGF1R; this interaction activates PRKCZ/PKCzeta that recruits NCL/nucleolin from the host nucleus to the plasma membrane. Part of a complex composed of F1, F2 and G glycoproteins. As a heterodimer with F1, interacts with host RHOA; this interaction facilitates virus-induced syncytium formation.</text>
</comment>
<evidence type="ECO:0000256" key="19">
    <source>
        <dbReference type="ARBA" id="ARBA00022879"/>
    </source>
</evidence>
<evidence type="ECO:0000256" key="7">
    <source>
        <dbReference type="ARBA" id="ARBA00022511"/>
    </source>
</evidence>
<keyword evidence="23" id="KW-0564">Palmitate</keyword>
<comment type="subunit">
    <text evidence="31">Homotrimer. Heterodimer with fusion protein F2; disulfide-linked. Interacts with host NCL; this interaction plays a role in viral entry into the host cell. As a heterodimer with F2, interacts with host heparan sulfate. As a heterodimer with F2, interacts with host IGF1R; this interaction activates PRKCZ/PKCzeta that recruits NCL/nucleolin from the host nucleus to the plasma membrane. Part of a complex composed of F1, F2 and G glycoproteins. As a heterodimer with F2, interacts with host RHOA; this interaction facilitates virus-induced syncytium formation.</text>
</comment>
<dbReference type="GO" id="GO:0019064">
    <property type="term" value="P:fusion of virus membrane with host plasma membrane"/>
    <property type="evidence" value="ECO:0007669"/>
    <property type="project" value="UniProtKB-KW"/>
</dbReference>
<comment type="subcellular location">
    <subcellularLocation>
        <location evidence="1">Host Golgi apparatus membrane</location>
        <topology evidence="1">Single-pass membrane protein</topology>
    </subcellularLocation>
    <subcellularLocation>
        <location evidence="2">Host cell membrane</location>
        <topology evidence="2">Single-pass membrane protein</topology>
    </subcellularLocation>
    <subcellularLocation>
        <location evidence="3">Virion membrane</location>
        <topology evidence="3">Single-pass type I membrane protein</topology>
    </subcellularLocation>
</comment>
<keyword evidence="11" id="KW-1162">Viral penetration into host cytoplasm</keyword>
<evidence type="ECO:0000256" key="14">
    <source>
        <dbReference type="ARBA" id="ARBA00022729"/>
    </source>
</evidence>
<keyword evidence="26" id="KW-1180">Syncytium formation induced by viral infection</keyword>
<dbReference type="Pfam" id="PF00523">
    <property type="entry name" value="Fusion_gly"/>
    <property type="match status" value="1"/>
</dbReference>
<evidence type="ECO:0000256" key="11">
    <source>
        <dbReference type="ARBA" id="ARBA00022595"/>
    </source>
</evidence>
<keyword evidence="24" id="KW-1015">Disulfide bond</keyword>
<evidence type="ECO:0000256" key="1">
    <source>
        <dbReference type="ARBA" id="ARBA00004152"/>
    </source>
</evidence>
<evidence type="ECO:0000256" key="5">
    <source>
        <dbReference type="ARBA" id="ARBA00016586"/>
    </source>
</evidence>
<comment type="function">
    <text evidence="30">Major determinant of the species specificity of RSV infection. The trimer of F1-F2 (F protein) also facilitates the attachment to host cell by binding to host heparan sulfate. F protein is involved in the entry into the host cell through the interaction with host IGF1R. This interaction activates PRKCZ/PKCzeta that recruits host NCL/nucleolin to the apical cell surface where it can bind fusion glycoprotein F1. Later in infection, F protein expressed at the plasma membrane of infected cells can mediate fusion with adjacent cells to form syncytia, a cytopathic effect that could lead to tissue necrosis. F protein seems to trigger p53-dependent apoptosis.</text>
</comment>
<evidence type="ECO:0000256" key="3">
    <source>
        <dbReference type="ARBA" id="ARBA00004563"/>
    </source>
</evidence>
<keyword evidence="22 33" id="KW-0472">Membrane</keyword>
<dbReference type="GO" id="GO:0098670">
    <property type="term" value="P:entry receptor-mediated virion attachment to host cell"/>
    <property type="evidence" value="ECO:0007669"/>
    <property type="project" value="UniProtKB-KW"/>
</dbReference>
<evidence type="ECO:0000313" key="34">
    <source>
        <dbReference type="EMBL" id="AMA66624.1"/>
    </source>
</evidence>
<evidence type="ECO:0000256" key="30">
    <source>
        <dbReference type="ARBA" id="ARBA00045653"/>
    </source>
</evidence>
<dbReference type="GO" id="GO:0019031">
    <property type="term" value="C:viral envelope"/>
    <property type="evidence" value="ECO:0007669"/>
    <property type="project" value="UniProtKB-KW"/>
</dbReference>
<dbReference type="EMBL" id="KU316116">
    <property type="protein sequence ID" value="AMA66624.1"/>
    <property type="molecule type" value="Viral_cRNA"/>
</dbReference>
<evidence type="ECO:0000256" key="25">
    <source>
        <dbReference type="ARBA" id="ARBA00023180"/>
    </source>
</evidence>
<keyword evidence="10" id="KW-1234">Viral attachment to host entry receptor</keyword>
<evidence type="ECO:0000256" key="21">
    <source>
        <dbReference type="ARBA" id="ARBA00023054"/>
    </source>
</evidence>
<evidence type="ECO:0000256" key="22">
    <source>
        <dbReference type="ARBA" id="ARBA00023136"/>
    </source>
</evidence>
<keyword evidence="21" id="KW-0175">Coiled coil</keyword>
<evidence type="ECO:0000256" key="18">
    <source>
        <dbReference type="ARBA" id="ARBA00022870"/>
    </source>
</evidence>
<evidence type="ECO:0000256" key="9">
    <source>
        <dbReference type="ARBA" id="ARBA00022581"/>
    </source>
</evidence>